<sequence>MLRKDRGPRRLRLRFGCPGAAGLRGSVRRPNLFLVDLDLLDLDPRCGFRRPGGRLRGDRAAARRRDFPPPIGDNGIGGLRCVCRSGLARNRRRARLSSAPGPDLRQGRRRGRRPDRLVASLGARRRRIGRGKLGLDLRQRHRLAGVGMQFGAKGVSLDIRYGRGGHGSGGRLEILAQLASLGRLLSPGVAVFDDPSDGSQYLFHGRFALRAACRRHRHIRRPSDLSKNGPAR</sequence>
<protein>
    <submittedName>
        <fullName evidence="2">Uncharacterized protein</fullName>
    </submittedName>
</protein>
<feature type="region of interest" description="Disordered" evidence="1">
    <location>
        <begin position="93"/>
        <end position="116"/>
    </location>
</feature>
<dbReference type="EMBL" id="CCND01000007">
    <property type="protein sequence ID" value="CDX52678.1"/>
    <property type="molecule type" value="Genomic_DNA"/>
</dbReference>
<accession>A0A0K2VSC7</accession>
<gene>
    <name evidence="2" type="ORF">MPL1032_150121</name>
</gene>
<evidence type="ECO:0000313" key="3">
    <source>
        <dbReference type="Proteomes" id="UP000182888"/>
    </source>
</evidence>
<dbReference type="AlphaFoldDB" id="A0A0K2VSC7"/>
<evidence type="ECO:0000313" key="2">
    <source>
        <dbReference type="EMBL" id="CDX52678.1"/>
    </source>
</evidence>
<reference evidence="3" key="1">
    <citation type="submission" date="2014-08" db="EMBL/GenBank/DDBJ databases">
        <authorList>
            <person name="Edwards T."/>
        </authorList>
    </citation>
    <scope>NUCLEOTIDE SEQUENCE [LARGE SCALE GENOMIC DNA]</scope>
</reference>
<dbReference type="Proteomes" id="UP000182888">
    <property type="component" value="Unassembled WGS sequence"/>
</dbReference>
<evidence type="ECO:0000256" key="1">
    <source>
        <dbReference type="SAM" id="MobiDB-lite"/>
    </source>
</evidence>
<organism evidence="2 3">
    <name type="scientific">Mesorhizobium plurifarium</name>
    <dbReference type="NCBI Taxonomy" id="69974"/>
    <lineage>
        <taxon>Bacteria</taxon>
        <taxon>Pseudomonadati</taxon>
        <taxon>Pseudomonadota</taxon>
        <taxon>Alphaproteobacteria</taxon>
        <taxon>Hyphomicrobiales</taxon>
        <taxon>Phyllobacteriaceae</taxon>
        <taxon>Mesorhizobium</taxon>
    </lineage>
</organism>
<name>A0A0K2VSC7_MESPL</name>
<proteinExistence type="predicted"/>